<comment type="caution">
    <text evidence="6">The sequence shown here is derived from an EMBL/GenBank/DDBJ whole genome shotgun (WGS) entry which is preliminary data.</text>
</comment>
<dbReference type="Proteomes" id="UP000692954">
    <property type="component" value="Unassembled WGS sequence"/>
</dbReference>
<feature type="region of interest" description="Disordered" evidence="3">
    <location>
        <begin position="520"/>
        <end position="543"/>
    </location>
</feature>
<sequence length="887" mass="99472">MQLPTFGEVFLTTDDVQGGLENLKLFKGKLISSLCGGCRKLFVIEEGIDNQGIISTLHSPEHDEYDQTFSQDSNNLQSFDFKGSIKTIVTGKKHTVFLTDQGDIYSYGYGEYGALGHGGIIELTIPKKIIRISKIDTIACGEYHTLALSNGDLFAWGRGFEGQLGIRKDVETAASPMFLSYFYKNRIKMIACGAYHSLAVDEQGILYGWGEARFGQLGTGRKVSEQLPSRIDFQIEQPMNQSALRVGKFQAQETNFKVVSISGGYGHSAAVTQSGELYTWGFNQRGQLGNGDKDKKSSYYPKRLMQDISGIQLPGFCKVMCGYYTTYAIDLKGGLWSWGGGNLGHQNDKLVDLPRKIVLEDRKFTNMYANGQAAAFFASLRTISMKPNHGPSTGGTIISLIGTGFCDTGRQSARFKLGDIQTEVGCEYDSLTDSFRCTTPNFEEFIDKYPVECVVEVTLDGNVYVECEQKFLIYSSKIVISSLYPKCASIQGGTTLIININIDDLTASYMKHLNVGFQPRNKKKEDKSAMKQSTNKPLNPLDLSINDPELDKENWMCVEGFYEKGKISCTIPNVSQLQTDSLNFNVDVSINGQQFTGNPMVFRFYDIQIKELQPDNVMSEGGASVKIIGDGFFDTTNKRVIFKTMFGERLIEIMWDKQDRFYSFVAPPLSWLLGGQQPTSELLNAVKASGVTALLTLSGIEWIPIGTFYYIDPEVLRLGPFNFDEKLPEEQKKQFIHQEEQEIDPLKDLQGADLQKKKDELQKLIETEEQEINYFFKKAGQYISVYGENLANTESLLVQFIFNGNMAVNQKAIFKNKSKLIVQIPELELPTGIHDVGIEITFNGTSFSHSGKVFKYMAFDKSLNEQQKLKLEDEEIKKLKKTQPKKK</sequence>
<evidence type="ECO:0000259" key="5">
    <source>
        <dbReference type="Pfam" id="PF25390"/>
    </source>
</evidence>
<evidence type="ECO:0000256" key="1">
    <source>
        <dbReference type="ARBA" id="ARBA00022737"/>
    </source>
</evidence>
<organism evidence="6 7">
    <name type="scientific">Paramecium sonneborni</name>
    <dbReference type="NCBI Taxonomy" id="65129"/>
    <lineage>
        <taxon>Eukaryota</taxon>
        <taxon>Sar</taxon>
        <taxon>Alveolata</taxon>
        <taxon>Ciliophora</taxon>
        <taxon>Intramacronucleata</taxon>
        <taxon>Oligohymenophorea</taxon>
        <taxon>Peniculida</taxon>
        <taxon>Parameciidae</taxon>
        <taxon>Paramecium</taxon>
    </lineage>
</organism>
<dbReference type="PROSITE" id="PS00626">
    <property type="entry name" value="RCC1_2"/>
    <property type="match status" value="3"/>
</dbReference>
<keyword evidence="1" id="KW-0677">Repeat</keyword>
<feature type="repeat" description="RCC1" evidence="2">
    <location>
        <begin position="275"/>
        <end position="332"/>
    </location>
</feature>
<protein>
    <recommendedName>
        <fullName evidence="8">IPT/TIG domain-containing protein</fullName>
    </recommendedName>
</protein>
<dbReference type="EMBL" id="CAJJDN010000008">
    <property type="protein sequence ID" value="CAD8054350.1"/>
    <property type="molecule type" value="Genomic_DNA"/>
</dbReference>
<dbReference type="Pfam" id="PF25390">
    <property type="entry name" value="WD40_RLD"/>
    <property type="match status" value="1"/>
</dbReference>
<dbReference type="InterPro" id="IPR000408">
    <property type="entry name" value="Reg_chr_condens"/>
</dbReference>
<evidence type="ECO:0008006" key="8">
    <source>
        <dbReference type="Google" id="ProtNLM"/>
    </source>
</evidence>
<accession>A0A8S1KFJ9</accession>
<dbReference type="PANTHER" id="PTHR22870">
    <property type="entry name" value="REGULATOR OF CHROMOSOME CONDENSATION"/>
    <property type="match status" value="1"/>
</dbReference>
<reference evidence="6" key="1">
    <citation type="submission" date="2021-01" db="EMBL/GenBank/DDBJ databases">
        <authorList>
            <consortium name="Genoscope - CEA"/>
            <person name="William W."/>
        </authorList>
    </citation>
    <scope>NUCLEOTIDE SEQUENCE</scope>
</reference>
<dbReference type="PANTHER" id="PTHR22870:SF408">
    <property type="entry name" value="OS09G0560450 PROTEIN"/>
    <property type="match status" value="1"/>
</dbReference>
<evidence type="ECO:0000256" key="2">
    <source>
        <dbReference type="PROSITE-ProRule" id="PRU00235"/>
    </source>
</evidence>
<dbReference type="Pfam" id="PF01833">
    <property type="entry name" value="TIG"/>
    <property type="match status" value="1"/>
</dbReference>
<feature type="repeat" description="RCC1" evidence="2">
    <location>
        <begin position="151"/>
        <end position="203"/>
    </location>
</feature>
<feature type="repeat" description="RCC1" evidence="2">
    <location>
        <begin position="204"/>
        <end position="274"/>
    </location>
</feature>
<dbReference type="AlphaFoldDB" id="A0A8S1KFJ9"/>
<evidence type="ECO:0000256" key="3">
    <source>
        <dbReference type="SAM" id="MobiDB-lite"/>
    </source>
</evidence>
<feature type="domain" description="RCC1-like" evidence="5">
    <location>
        <begin position="77"/>
        <end position="369"/>
    </location>
</feature>
<name>A0A8S1KFJ9_9CILI</name>
<dbReference type="InterPro" id="IPR051210">
    <property type="entry name" value="Ub_ligase/GEF_domain"/>
</dbReference>
<evidence type="ECO:0000313" key="6">
    <source>
        <dbReference type="EMBL" id="CAD8054350.1"/>
    </source>
</evidence>
<dbReference type="OrthoDB" id="10256179at2759"/>
<dbReference type="InterPro" id="IPR002909">
    <property type="entry name" value="IPT_dom"/>
</dbReference>
<feature type="domain" description="IPT/TIG" evidence="4">
    <location>
        <begin position="384"/>
        <end position="455"/>
    </location>
</feature>
<gene>
    <name evidence="6" type="ORF">PSON_ATCC_30995.1.T0080236</name>
</gene>
<feature type="repeat" description="RCC1" evidence="2">
    <location>
        <begin position="102"/>
        <end position="151"/>
    </location>
</feature>
<keyword evidence="7" id="KW-1185">Reference proteome</keyword>
<dbReference type="InterPro" id="IPR058923">
    <property type="entry name" value="RCC1-like_dom"/>
</dbReference>
<dbReference type="PROSITE" id="PS50012">
    <property type="entry name" value="RCC1_3"/>
    <property type="match status" value="4"/>
</dbReference>
<proteinExistence type="predicted"/>
<evidence type="ECO:0000313" key="7">
    <source>
        <dbReference type="Proteomes" id="UP000692954"/>
    </source>
</evidence>
<evidence type="ECO:0000259" key="4">
    <source>
        <dbReference type="Pfam" id="PF01833"/>
    </source>
</evidence>